<dbReference type="InterPro" id="IPR029041">
    <property type="entry name" value="FAD-linked_oxidoreductase-like"/>
</dbReference>
<comment type="pathway">
    <text evidence="10">Amino-acid biosynthesis; L-methionine biosynthesis via de novo pathway.</text>
</comment>
<dbReference type="Gene3D" id="3.20.20.220">
    <property type="match status" value="1"/>
</dbReference>
<keyword evidence="4" id="KW-0028">Amino-acid biosynthesis</keyword>
<dbReference type="KEGG" id="anh:A6F65_02055"/>
<comment type="catalytic activity">
    <reaction evidence="11">
        <text>(6S)-5-methyl-5,6,7,8-tetrahydrofolate + NAD(+) = (6R)-5,10-methylene-5,6,7,8-tetrahydrofolate + NADH + H(+)</text>
        <dbReference type="Rhea" id="RHEA:19821"/>
        <dbReference type="ChEBI" id="CHEBI:15378"/>
        <dbReference type="ChEBI" id="CHEBI:15636"/>
        <dbReference type="ChEBI" id="CHEBI:18608"/>
        <dbReference type="ChEBI" id="CHEBI:57540"/>
        <dbReference type="ChEBI" id="CHEBI:57945"/>
        <dbReference type="EC" id="1.5.1.54"/>
    </reaction>
    <physiologicalReaction direction="right-to-left" evidence="11">
        <dbReference type="Rhea" id="RHEA:19823"/>
    </physiologicalReaction>
</comment>
<dbReference type="EMBL" id="CP016545">
    <property type="protein sequence ID" value="ANU08342.1"/>
    <property type="molecule type" value="Genomic_DNA"/>
</dbReference>
<dbReference type="PANTHER" id="PTHR45754:SF3">
    <property type="entry name" value="METHYLENETETRAHYDROFOLATE REDUCTASE (NADPH)"/>
    <property type="match status" value="1"/>
</dbReference>
<dbReference type="PANTHER" id="PTHR45754">
    <property type="entry name" value="METHYLENETETRAHYDROFOLATE REDUCTASE"/>
    <property type="match status" value="1"/>
</dbReference>
<accession>A0A1C7DAE6</accession>
<dbReference type="AlphaFoldDB" id="A0A1C7DAE6"/>
<name>A0A1C7DAE6_9SPHN</name>
<evidence type="ECO:0000256" key="12">
    <source>
        <dbReference type="RuleBase" id="RU003862"/>
    </source>
</evidence>
<dbReference type="InterPro" id="IPR004620">
    <property type="entry name" value="MTHF_reductase_bac"/>
</dbReference>
<evidence type="ECO:0000256" key="11">
    <source>
        <dbReference type="ARBA" id="ARBA00048628"/>
    </source>
</evidence>
<evidence type="ECO:0000256" key="6">
    <source>
        <dbReference type="ARBA" id="ARBA00022827"/>
    </source>
</evidence>
<sequence length="316" mass="34120">MPSDNAPDLSDFATQPIFAGLPGDIRVSFEVFPPKTDAGEDKMLDAVKTLATLGPDFVSVTYGAGGSTRERSKAICERIAAEADVPVAAHLTCVNASKEETLEVADGLWNAGIRHIVALRGDMPNSDGALDVPFQAHPDGYGCAAELVEGLAGLHPFEISVSAYPEVHPEARCADEALDYLKRKLDAGASRAITQFFFSTDAFLRFRDCAAAAGIDKPIVPGILPVTDLARTRKMASECGAEVPDWIADLFEGLDDQPQARELVSSTVNAEFCRRLYAEGVRDYHFYTLNKSKLAYATCHMLGLRPVKPNKQEKAA</sequence>
<dbReference type="NCBIfam" id="TIGR00676">
    <property type="entry name" value="fadh2"/>
    <property type="match status" value="1"/>
</dbReference>
<comment type="similarity">
    <text evidence="3 12">Belongs to the methylenetetrahydrofolate reductase family.</text>
</comment>
<dbReference type="OrthoDB" id="9812555at2"/>
<proteinExistence type="inferred from homology"/>
<dbReference type="GO" id="GO:0071949">
    <property type="term" value="F:FAD binding"/>
    <property type="evidence" value="ECO:0007669"/>
    <property type="project" value="TreeGrafter"/>
</dbReference>
<keyword evidence="5 12" id="KW-0285">Flavoprotein</keyword>
<dbReference type="RefSeq" id="WP_067788363.1">
    <property type="nucleotide sequence ID" value="NZ_CP016545.1"/>
</dbReference>
<evidence type="ECO:0000313" key="14">
    <source>
        <dbReference type="Proteomes" id="UP000092698"/>
    </source>
</evidence>
<dbReference type="GO" id="GO:0005829">
    <property type="term" value="C:cytosol"/>
    <property type="evidence" value="ECO:0007669"/>
    <property type="project" value="InterPro"/>
</dbReference>
<organism evidence="13 14">
    <name type="scientific">Paraurantiacibacter namhicola</name>
    <dbReference type="NCBI Taxonomy" id="645517"/>
    <lineage>
        <taxon>Bacteria</taxon>
        <taxon>Pseudomonadati</taxon>
        <taxon>Pseudomonadota</taxon>
        <taxon>Alphaproteobacteria</taxon>
        <taxon>Sphingomonadales</taxon>
        <taxon>Erythrobacteraceae</taxon>
        <taxon>Paraurantiacibacter</taxon>
    </lineage>
</organism>
<dbReference type="UniPathway" id="UPA00193"/>
<evidence type="ECO:0000256" key="8">
    <source>
        <dbReference type="ARBA" id="ARBA00023027"/>
    </source>
</evidence>
<evidence type="ECO:0000256" key="10">
    <source>
        <dbReference type="ARBA" id="ARBA00034478"/>
    </source>
</evidence>
<dbReference type="Pfam" id="PF02219">
    <property type="entry name" value="MTHFR"/>
    <property type="match status" value="1"/>
</dbReference>
<keyword evidence="8" id="KW-0520">NAD</keyword>
<dbReference type="PATRIC" id="fig|645517.4.peg.2038"/>
<dbReference type="GO" id="GO:0106312">
    <property type="term" value="F:methylenetetrahydrofolate reductase (NADH) activity"/>
    <property type="evidence" value="ECO:0007669"/>
    <property type="project" value="UniProtKB-EC"/>
</dbReference>
<evidence type="ECO:0000256" key="1">
    <source>
        <dbReference type="ARBA" id="ARBA00001974"/>
    </source>
</evidence>
<evidence type="ECO:0000256" key="9">
    <source>
        <dbReference type="ARBA" id="ARBA00023167"/>
    </source>
</evidence>
<evidence type="ECO:0000313" key="13">
    <source>
        <dbReference type="EMBL" id="ANU08342.1"/>
    </source>
</evidence>
<reference evidence="13 14" key="1">
    <citation type="submission" date="2016-07" db="EMBL/GenBank/DDBJ databases">
        <title>Complete genome sequence of Altererythrobacter namhicola JCM 16345T, containing esterase-encoding genes.</title>
        <authorList>
            <person name="Cheng H."/>
            <person name="Wu Y.-H."/>
            <person name="Jian S.-L."/>
            <person name="Huo Y.-Y."/>
            <person name="Wang C.-S."/>
            <person name="Xu X.-W."/>
        </authorList>
    </citation>
    <scope>NUCLEOTIDE SEQUENCE [LARGE SCALE GENOMIC DNA]</scope>
    <source>
        <strain evidence="13 14">JCM 16345</strain>
    </source>
</reference>
<evidence type="ECO:0000256" key="4">
    <source>
        <dbReference type="ARBA" id="ARBA00022605"/>
    </source>
</evidence>
<dbReference type="InterPro" id="IPR003171">
    <property type="entry name" value="Mehydrof_redctse-like"/>
</dbReference>
<evidence type="ECO:0000256" key="7">
    <source>
        <dbReference type="ARBA" id="ARBA00023002"/>
    </source>
</evidence>
<protein>
    <recommendedName>
        <fullName evidence="12">Methylenetetrahydrofolate reductase</fullName>
        <ecNumber evidence="12">1.5.1.54</ecNumber>
    </recommendedName>
</protein>
<gene>
    <name evidence="13" type="primary">metF</name>
    <name evidence="13" type="ORF">A6F65_02055</name>
</gene>
<comment type="pathway">
    <text evidence="2 12">One-carbon metabolism; tetrahydrofolate interconversion.</text>
</comment>
<dbReference type="GO" id="GO:0035999">
    <property type="term" value="P:tetrahydrofolate interconversion"/>
    <property type="evidence" value="ECO:0007669"/>
    <property type="project" value="UniProtKB-UniPathway"/>
</dbReference>
<dbReference type="Proteomes" id="UP000092698">
    <property type="component" value="Chromosome"/>
</dbReference>
<evidence type="ECO:0000256" key="3">
    <source>
        <dbReference type="ARBA" id="ARBA00006743"/>
    </source>
</evidence>
<comment type="cofactor">
    <cofactor evidence="1 12">
        <name>FAD</name>
        <dbReference type="ChEBI" id="CHEBI:57692"/>
    </cofactor>
</comment>
<keyword evidence="6 12" id="KW-0274">FAD</keyword>
<dbReference type="SUPFAM" id="SSF51730">
    <property type="entry name" value="FAD-linked oxidoreductase"/>
    <property type="match status" value="1"/>
</dbReference>
<evidence type="ECO:0000256" key="5">
    <source>
        <dbReference type="ARBA" id="ARBA00022630"/>
    </source>
</evidence>
<dbReference type="STRING" id="645517.A6F65_02055"/>
<keyword evidence="7 12" id="KW-0560">Oxidoreductase</keyword>
<keyword evidence="14" id="KW-1185">Reference proteome</keyword>
<keyword evidence="9" id="KW-0486">Methionine biosynthesis</keyword>
<dbReference type="CDD" id="cd00537">
    <property type="entry name" value="MTHFR"/>
    <property type="match status" value="1"/>
</dbReference>
<dbReference type="GO" id="GO:0009086">
    <property type="term" value="P:methionine biosynthetic process"/>
    <property type="evidence" value="ECO:0007669"/>
    <property type="project" value="UniProtKB-KW"/>
</dbReference>
<dbReference type="EC" id="1.5.1.54" evidence="12"/>
<evidence type="ECO:0000256" key="2">
    <source>
        <dbReference type="ARBA" id="ARBA00004777"/>
    </source>
</evidence>